<protein>
    <recommendedName>
        <fullName evidence="4">DUF4397 domain-containing protein</fullName>
    </recommendedName>
</protein>
<sequence>MNKRFYSQLAGWVGLLSFLGMATCKQDDLGRFTAPPVPPMPVQSTVVPGPIPKVLTATIPDVPTKNILIDTVNRKITVTLPENYSVVKPALSLTFSCTQCTIGLNNPSRDVVLSLTDTGLSRYRDVYVVNPLDNQWAWYKIELQHTGMFSVVSPPVAVTAETGDYSVRPSIEVRNFLDGQRTQVTLINRETGYEYATYLSFCPSDYQPCTDARADRAYVATSGALPGIYDVTVSKEDGRTISIPGLINMLRGTPRLATISWDIDEKRSLVVQGLNLYDEFKPEVVLSNRKGFSVRMPITDFDERTGNARITLPTNVKPGAYKATLYATKGSASTISTYIRRTANQPILFAVGYPADLADNTRTLTRETVYRVDLNTISLAKKDRLVFTSITQGGPSFDVALNIPSSFYLAGPDGGGFISFTLPANVPTGQYVVTYRLYTSETAYLDSEPYDQEIIIK</sequence>
<dbReference type="EMBL" id="JAFMYU010000028">
    <property type="protein sequence ID" value="MBO0934228.1"/>
    <property type="molecule type" value="Genomic_DNA"/>
</dbReference>
<accession>A0A939GAH6</accession>
<keyword evidence="1" id="KW-0732">Signal</keyword>
<evidence type="ECO:0000256" key="1">
    <source>
        <dbReference type="SAM" id="SignalP"/>
    </source>
</evidence>
<comment type="caution">
    <text evidence="2">The sequence shown here is derived from an EMBL/GenBank/DDBJ whole genome shotgun (WGS) entry which is preliminary data.</text>
</comment>
<feature type="chain" id="PRO_5037658361" description="DUF4397 domain-containing protein" evidence="1">
    <location>
        <begin position="23"/>
        <end position="457"/>
    </location>
</feature>
<name>A0A939GAH6_9BACT</name>
<organism evidence="2 3">
    <name type="scientific">Fibrella aquatilis</name>
    <dbReference type="NCBI Taxonomy" id="2817059"/>
    <lineage>
        <taxon>Bacteria</taxon>
        <taxon>Pseudomonadati</taxon>
        <taxon>Bacteroidota</taxon>
        <taxon>Cytophagia</taxon>
        <taxon>Cytophagales</taxon>
        <taxon>Spirosomataceae</taxon>
        <taxon>Fibrella</taxon>
    </lineage>
</organism>
<evidence type="ECO:0000313" key="3">
    <source>
        <dbReference type="Proteomes" id="UP000664795"/>
    </source>
</evidence>
<evidence type="ECO:0000313" key="2">
    <source>
        <dbReference type="EMBL" id="MBO0934228.1"/>
    </source>
</evidence>
<gene>
    <name evidence="2" type="ORF">J2I48_24690</name>
</gene>
<keyword evidence="3" id="KW-1185">Reference proteome</keyword>
<feature type="signal peptide" evidence="1">
    <location>
        <begin position="1"/>
        <end position="22"/>
    </location>
</feature>
<proteinExistence type="predicted"/>
<reference evidence="2 3" key="1">
    <citation type="submission" date="2021-03" db="EMBL/GenBank/DDBJ databases">
        <title>Fibrella sp. HMF5036 genome sequencing and assembly.</title>
        <authorList>
            <person name="Kang H."/>
            <person name="Kim H."/>
            <person name="Bae S."/>
            <person name="Joh K."/>
        </authorList>
    </citation>
    <scope>NUCLEOTIDE SEQUENCE [LARGE SCALE GENOMIC DNA]</scope>
    <source>
        <strain evidence="2 3">HMF5036</strain>
    </source>
</reference>
<dbReference type="AlphaFoldDB" id="A0A939GAH6"/>
<evidence type="ECO:0008006" key="4">
    <source>
        <dbReference type="Google" id="ProtNLM"/>
    </source>
</evidence>
<dbReference type="Proteomes" id="UP000664795">
    <property type="component" value="Unassembled WGS sequence"/>
</dbReference>
<dbReference type="RefSeq" id="WP_207338193.1">
    <property type="nucleotide sequence ID" value="NZ_JAFMYU010000028.1"/>
</dbReference>